<protein>
    <recommendedName>
        <fullName evidence="3">C2H2-type domain-containing protein</fullName>
    </recommendedName>
</protein>
<accession>A0ABY7EK87</accession>
<reference evidence="1" key="1">
    <citation type="submission" date="2022-11" db="EMBL/GenBank/DDBJ databases">
        <title>Centuries of genome instability and evolution in soft-shell clam transmissible cancer (bioRxiv).</title>
        <authorList>
            <person name="Hart S.F.M."/>
            <person name="Yonemitsu M.A."/>
            <person name="Giersch R.M."/>
            <person name="Beal B.F."/>
            <person name="Arriagada G."/>
            <person name="Davis B.W."/>
            <person name="Ostrander E.A."/>
            <person name="Goff S.P."/>
            <person name="Metzger M.J."/>
        </authorList>
    </citation>
    <scope>NUCLEOTIDE SEQUENCE</scope>
    <source>
        <strain evidence="1">MELC-2E11</strain>
        <tissue evidence="1">Siphon/mantle</tissue>
    </source>
</reference>
<gene>
    <name evidence="1" type="ORF">MAR_019129</name>
</gene>
<dbReference type="Gene3D" id="3.30.160.60">
    <property type="entry name" value="Classic Zinc Finger"/>
    <property type="match status" value="1"/>
</dbReference>
<organism evidence="1 2">
    <name type="scientific">Mya arenaria</name>
    <name type="common">Soft-shell clam</name>
    <dbReference type="NCBI Taxonomy" id="6604"/>
    <lineage>
        <taxon>Eukaryota</taxon>
        <taxon>Metazoa</taxon>
        <taxon>Spiralia</taxon>
        <taxon>Lophotrochozoa</taxon>
        <taxon>Mollusca</taxon>
        <taxon>Bivalvia</taxon>
        <taxon>Autobranchia</taxon>
        <taxon>Heteroconchia</taxon>
        <taxon>Euheterodonta</taxon>
        <taxon>Imparidentia</taxon>
        <taxon>Neoheterodontei</taxon>
        <taxon>Myida</taxon>
        <taxon>Myoidea</taxon>
        <taxon>Myidae</taxon>
        <taxon>Mya</taxon>
    </lineage>
</organism>
<keyword evidence="2" id="KW-1185">Reference proteome</keyword>
<proteinExistence type="predicted"/>
<evidence type="ECO:0008006" key="3">
    <source>
        <dbReference type="Google" id="ProtNLM"/>
    </source>
</evidence>
<dbReference type="SUPFAM" id="SSF57667">
    <property type="entry name" value="beta-beta-alpha zinc fingers"/>
    <property type="match status" value="1"/>
</dbReference>
<sequence>MTEHTAYTVETRSHMILLFLTDLSYNTKWTFTQQLNHICVRRVVLLFLRNPVAKHKEAIQCDIHTRIHTGEKPYKCEACGDDFPRK</sequence>
<evidence type="ECO:0000313" key="2">
    <source>
        <dbReference type="Proteomes" id="UP001164746"/>
    </source>
</evidence>
<dbReference type="Proteomes" id="UP001164746">
    <property type="component" value="Chromosome 6"/>
</dbReference>
<name>A0ABY7EK87_MYAAR</name>
<dbReference type="EMBL" id="CP111017">
    <property type="protein sequence ID" value="WAR09171.1"/>
    <property type="molecule type" value="Genomic_DNA"/>
</dbReference>
<dbReference type="InterPro" id="IPR036236">
    <property type="entry name" value="Znf_C2H2_sf"/>
</dbReference>
<evidence type="ECO:0000313" key="1">
    <source>
        <dbReference type="EMBL" id="WAR09171.1"/>
    </source>
</evidence>